<keyword evidence="7" id="KW-0902">Two-component regulatory system</keyword>
<evidence type="ECO:0000256" key="5">
    <source>
        <dbReference type="ARBA" id="ARBA00022777"/>
    </source>
</evidence>
<comment type="catalytic activity">
    <reaction evidence="1">
        <text>ATP + protein L-histidine = ADP + protein N-phospho-L-histidine.</text>
        <dbReference type="EC" id="2.7.13.3"/>
    </reaction>
</comment>
<dbReference type="PROSITE" id="PS50109">
    <property type="entry name" value="HIS_KIN"/>
    <property type="match status" value="1"/>
</dbReference>
<reference evidence="11 12" key="1">
    <citation type="submission" date="2018-09" db="EMBL/GenBank/DDBJ databases">
        <title>Murine metabolic-syndrome-specific gut microbial biobank.</title>
        <authorList>
            <person name="Liu C."/>
        </authorList>
    </citation>
    <scope>NUCLEOTIDE SEQUENCE [LARGE SCALE GENOMIC DNA]</scope>
    <source>
        <strain evidence="11 12">8-P5</strain>
    </source>
</reference>
<dbReference type="SMART" id="SM00387">
    <property type="entry name" value="HATPase_c"/>
    <property type="match status" value="1"/>
</dbReference>
<dbReference type="Gene3D" id="3.30.565.10">
    <property type="entry name" value="Histidine kinase-like ATPase, C-terminal domain"/>
    <property type="match status" value="1"/>
</dbReference>
<dbReference type="GO" id="GO:0000160">
    <property type="term" value="P:phosphorelay signal transduction system"/>
    <property type="evidence" value="ECO:0007669"/>
    <property type="project" value="UniProtKB-KW"/>
</dbReference>
<dbReference type="InterPro" id="IPR000014">
    <property type="entry name" value="PAS"/>
</dbReference>
<keyword evidence="5" id="KW-0418">Kinase</keyword>
<dbReference type="OrthoDB" id="1931120at2"/>
<evidence type="ECO:0000313" key="12">
    <source>
        <dbReference type="Proteomes" id="UP000278164"/>
    </source>
</evidence>
<dbReference type="RefSeq" id="WP_121734695.1">
    <property type="nucleotide sequence ID" value="NZ_QXXG01000001.1"/>
</dbReference>
<evidence type="ECO:0000256" key="4">
    <source>
        <dbReference type="ARBA" id="ARBA00022741"/>
    </source>
</evidence>
<evidence type="ECO:0000256" key="3">
    <source>
        <dbReference type="ARBA" id="ARBA00022679"/>
    </source>
</evidence>
<proteinExistence type="predicted"/>
<dbReference type="InterPro" id="IPR005467">
    <property type="entry name" value="His_kinase_dom"/>
</dbReference>
<dbReference type="SUPFAM" id="SSF55874">
    <property type="entry name" value="ATPase domain of HSP90 chaperone/DNA topoisomerase II/histidine kinase"/>
    <property type="match status" value="1"/>
</dbReference>
<evidence type="ECO:0000256" key="6">
    <source>
        <dbReference type="ARBA" id="ARBA00022840"/>
    </source>
</evidence>
<dbReference type="InterPro" id="IPR003594">
    <property type="entry name" value="HATPase_dom"/>
</dbReference>
<dbReference type="PROSITE" id="PS50112">
    <property type="entry name" value="PAS"/>
    <property type="match status" value="1"/>
</dbReference>
<evidence type="ECO:0000256" key="2">
    <source>
        <dbReference type="ARBA" id="ARBA00012438"/>
    </source>
</evidence>
<keyword evidence="8" id="KW-0472">Membrane</keyword>
<evidence type="ECO:0000313" key="11">
    <source>
        <dbReference type="EMBL" id="RLT75228.1"/>
    </source>
</evidence>
<feature type="transmembrane region" description="Helical" evidence="8">
    <location>
        <begin position="12"/>
        <end position="29"/>
    </location>
</feature>
<feature type="transmembrane region" description="Helical" evidence="8">
    <location>
        <begin position="35"/>
        <end position="54"/>
    </location>
</feature>
<dbReference type="Pfam" id="PF02518">
    <property type="entry name" value="HATPase_c"/>
    <property type="match status" value="1"/>
</dbReference>
<dbReference type="EMBL" id="RAYI01000001">
    <property type="protein sequence ID" value="RLT75228.1"/>
    <property type="molecule type" value="Genomic_DNA"/>
</dbReference>
<dbReference type="GO" id="GO:0005524">
    <property type="term" value="F:ATP binding"/>
    <property type="evidence" value="ECO:0007669"/>
    <property type="project" value="UniProtKB-KW"/>
</dbReference>
<dbReference type="AlphaFoldDB" id="A0A3L7ZU39"/>
<dbReference type="Proteomes" id="UP000278164">
    <property type="component" value="Unassembled WGS sequence"/>
</dbReference>
<comment type="caution">
    <text evidence="11">The sequence shown here is derived from an EMBL/GenBank/DDBJ whole genome shotgun (WGS) entry which is preliminary data.</text>
</comment>
<organism evidence="11 12">
    <name type="scientific">Parabacteroides distasonis</name>
    <dbReference type="NCBI Taxonomy" id="823"/>
    <lineage>
        <taxon>Bacteria</taxon>
        <taxon>Pseudomonadati</taxon>
        <taxon>Bacteroidota</taxon>
        <taxon>Bacteroidia</taxon>
        <taxon>Bacteroidales</taxon>
        <taxon>Tannerellaceae</taxon>
        <taxon>Parabacteroides</taxon>
    </lineage>
</organism>
<dbReference type="PANTHER" id="PTHR43065">
    <property type="entry name" value="SENSOR HISTIDINE KINASE"/>
    <property type="match status" value="1"/>
</dbReference>
<dbReference type="Pfam" id="PF13188">
    <property type="entry name" value="PAS_8"/>
    <property type="match status" value="1"/>
</dbReference>
<evidence type="ECO:0000256" key="1">
    <source>
        <dbReference type="ARBA" id="ARBA00000085"/>
    </source>
</evidence>
<dbReference type="EC" id="2.7.13.3" evidence="2"/>
<dbReference type="GO" id="GO:0004673">
    <property type="term" value="F:protein histidine kinase activity"/>
    <property type="evidence" value="ECO:0007669"/>
    <property type="project" value="UniProtKB-EC"/>
</dbReference>
<evidence type="ECO:0000256" key="7">
    <source>
        <dbReference type="ARBA" id="ARBA00023012"/>
    </source>
</evidence>
<dbReference type="PRINTS" id="PR00344">
    <property type="entry name" value="BCTRLSENSOR"/>
</dbReference>
<keyword evidence="8" id="KW-0812">Transmembrane</keyword>
<feature type="domain" description="PAS" evidence="10">
    <location>
        <begin position="110"/>
        <end position="148"/>
    </location>
</feature>
<evidence type="ECO:0000259" key="10">
    <source>
        <dbReference type="PROSITE" id="PS50112"/>
    </source>
</evidence>
<evidence type="ECO:0000259" key="9">
    <source>
        <dbReference type="PROSITE" id="PS50109"/>
    </source>
</evidence>
<dbReference type="InterPro" id="IPR004358">
    <property type="entry name" value="Sig_transdc_His_kin-like_C"/>
</dbReference>
<accession>A0A3L7ZU39</accession>
<protein>
    <recommendedName>
        <fullName evidence="2">histidine kinase</fullName>
        <ecNumber evidence="2">2.7.13.3</ecNumber>
    </recommendedName>
</protein>
<feature type="domain" description="Histidine kinase" evidence="9">
    <location>
        <begin position="229"/>
        <end position="439"/>
    </location>
</feature>
<dbReference type="PANTHER" id="PTHR43065:SF46">
    <property type="entry name" value="C4-DICARBOXYLATE TRANSPORT SENSOR PROTEIN DCTB"/>
    <property type="match status" value="1"/>
</dbReference>
<keyword evidence="4" id="KW-0547">Nucleotide-binding</keyword>
<keyword evidence="8" id="KW-1133">Transmembrane helix</keyword>
<evidence type="ECO:0000256" key="8">
    <source>
        <dbReference type="SAM" id="Phobius"/>
    </source>
</evidence>
<gene>
    <name evidence="11" type="ORF">D7V78_01550</name>
</gene>
<keyword evidence="3" id="KW-0808">Transferase</keyword>
<name>A0A3L7ZU39_PARDI</name>
<sequence length="439" mass="49667">MSFKGIYYSLTFRLALAIGLTAALTYLALEKEWGWFLFLGIGWMAALRGIGLLSKQYAQKVAFMFDAIDNSDYAFKYATRGRSSNDKLVSESLNRITRILFQAKAEAIQKEKYYELIMNQVNTGIIVEDDKGNIFQTNNEALRLLGLTVFTHVRQLSRIDEKLERLISDIHAGEKHQISFINERGTVHLSVRVSEMTLQEKHVRIIAINDINSELDDKEIESWIRLTRVLTHEIMNSVTPITSLSDTLLSLHQNVDEEIRGGLEVISSTGKSLIAFVESYRKFTHIPTPQPSLFYVNKFAERLTRLARHHNNYPNITIRIDVEPEDLIVYADENLITQVVLNLLKNAMQAIGHEQENGLILLKAYCDPNEAVILEVTNNGPIIPPEEAEHIFIPFFTTKEGGSGIGLSISRQIMRLSGGSIALKSNPAQRQTTFVLTFP</sequence>
<dbReference type="InterPro" id="IPR036890">
    <property type="entry name" value="HATPase_C_sf"/>
</dbReference>
<dbReference type="SUPFAM" id="SSF55785">
    <property type="entry name" value="PYP-like sensor domain (PAS domain)"/>
    <property type="match status" value="1"/>
</dbReference>
<dbReference type="Gene3D" id="3.30.450.20">
    <property type="entry name" value="PAS domain"/>
    <property type="match status" value="1"/>
</dbReference>
<keyword evidence="6 11" id="KW-0067">ATP-binding</keyword>
<dbReference type="InterPro" id="IPR035965">
    <property type="entry name" value="PAS-like_dom_sf"/>
</dbReference>